<reference evidence="3 4" key="1">
    <citation type="journal article" date="2019" name="ACS Chem. Biol.">
        <title>Identification and Mobilization of a Cryptic Antibiotic Biosynthesis Gene Locus from a Human-Pathogenic Nocardia Isolate.</title>
        <authorList>
            <person name="Herisse M."/>
            <person name="Ishida K."/>
            <person name="Porter J.L."/>
            <person name="Howden B."/>
            <person name="Hertweck C."/>
            <person name="Stinear T.P."/>
            <person name="Pidot S.J."/>
        </authorList>
    </citation>
    <scope>NUCLEOTIDE SEQUENCE [LARGE SCALE GENOMIC DNA]</scope>
    <source>
        <strain evidence="3 4">AUSMDU00012717</strain>
    </source>
</reference>
<evidence type="ECO:0000256" key="1">
    <source>
        <dbReference type="SAM" id="MobiDB-lite"/>
    </source>
</evidence>
<dbReference type="Gene3D" id="1.10.10.10">
    <property type="entry name" value="Winged helix-like DNA-binding domain superfamily/Winged helix DNA-binding domain"/>
    <property type="match status" value="1"/>
</dbReference>
<dbReference type="PANTHER" id="PTHR39515:SF2">
    <property type="entry name" value="HTH-TYPE TRANSCRIPTIONAL REGULATOR RV0880"/>
    <property type="match status" value="1"/>
</dbReference>
<dbReference type="InterPro" id="IPR000835">
    <property type="entry name" value="HTH_MarR-typ"/>
</dbReference>
<dbReference type="InterPro" id="IPR036388">
    <property type="entry name" value="WH-like_DNA-bd_sf"/>
</dbReference>
<dbReference type="AlphaFoldDB" id="A0A6G9Y5U1"/>
<name>A0A6G9Y5U1_9NOCA</name>
<dbReference type="InterPro" id="IPR036390">
    <property type="entry name" value="WH_DNA-bd_sf"/>
</dbReference>
<dbReference type="SUPFAM" id="SSF46785">
    <property type="entry name" value="Winged helix' DNA-binding domain"/>
    <property type="match status" value="1"/>
</dbReference>
<dbReference type="PROSITE" id="PS50995">
    <property type="entry name" value="HTH_MARR_2"/>
    <property type="match status" value="1"/>
</dbReference>
<dbReference type="GO" id="GO:0003700">
    <property type="term" value="F:DNA-binding transcription factor activity"/>
    <property type="evidence" value="ECO:0007669"/>
    <property type="project" value="InterPro"/>
</dbReference>
<feature type="compositionally biased region" description="Polar residues" evidence="1">
    <location>
        <begin position="1"/>
        <end position="19"/>
    </location>
</feature>
<proteinExistence type="predicted"/>
<dbReference type="EMBL" id="CP046172">
    <property type="protein sequence ID" value="QIS08457.1"/>
    <property type="molecule type" value="Genomic_DNA"/>
</dbReference>
<evidence type="ECO:0000313" key="3">
    <source>
        <dbReference type="EMBL" id="QIS08457.1"/>
    </source>
</evidence>
<feature type="region of interest" description="Disordered" evidence="1">
    <location>
        <begin position="1"/>
        <end position="25"/>
    </location>
</feature>
<protein>
    <submittedName>
        <fullName evidence="3">MarR family transcriptional regulator</fullName>
    </submittedName>
</protein>
<dbReference type="Proteomes" id="UP000503540">
    <property type="component" value="Chromosome"/>
</dbReference>
<sequence length="190" mass="20534">MTRTCSSNGHTRTHNSSVRRTGRYSPESVRPTYIVSLCNNSGVQQTQVTTPDDIVVNLLVTAGRLTRLAGVISGEELPRAVMRALAVLDEHGAVRVSEFARIDRCSQPAATALIARLVADGYATRRSDPADSRAVLVELTPSGRDRLTAARRAFGAAIVSRLTGFDQARLARMDADMSELLEALKTAARQ</sequence>
<dbReference type="Pfam" id="PF12802">
    <property type="entry name" value="MarR_2"/>
    <property type="match status" value="1"/>
</dbReference>
<keyword evidence="4" id="KW-1185">Reference proteome</keyword>
<feature type="domain" description="HTH marR-type" evidence="2">
    <location>
        <begin position="52"/>
        <end position="189"/>
    </location>
</feature>
<gene>
    <name evidence="3" type="ORF">F5544_02685</name>
</gene>
<dbReference type="SMART" id="SM00347">
    <property type="entry name" value="HTH_MARR"/>
    <property type="match status" value="1"/>
</dbReference>
<organism evidence="3 4">
    <name type="scientific">Nocardia arthritidis</name>
    <dbReference type="NCBI Taxonomy" id="228602"/>
    <lineage>
        <taxon>Bacteria</taxon>
        <taxon>Bacillati</taxon>
        <taxon>Actinomycetota</taxon>
        <taxon>Actinomycetes</taxon>
        <taxon>Mycobacteriales</taxon>
        <taxon>Nocardiaceae</taxon>
        <taxon>Nocardia</taxon>
    </lineage>
</organism>
<accession>A0A6G9Y5U1</accession>
<evidence type="ECO:0000259" key="2">
    <source>
        <dbReference type="PROSITE" id="PS50995"/>
    </source>
</evidence>
<dbReference type="InterPro" id="IPR052526">
    <property type="entry name" value="HTH-type_Bedaq_tolerance"/>
</dbReference>
<dbReference type="KEGG" id="nah:F5544_02685"/>
<evidence type="ECO:0000313" key="4">
    <source>
        <dbReference type="Proteomes" id="UP000503540"/>
    </source>
</evidence>
<dbReference type="PANTHER" id="PTHR39515">
    <property type="entry name" value="CONSERVED PROTEIN"/>
    <property type="match status" value="1"/>
</dbReference>